<name>A0A5M6IEN7_9PROT</name>
<dbReference type="Gene3D" id="3.90.70.10">
    <property type="entry name" value="Cysteine proteinases"/>
    <property type="match status" value="1"/>
</dbReference>
<accession>A0A5M6IEN7</accession>
<dbReference type="GO" id="GO:0005524">
    <property type="term" value="F:ATP binding"/>
    <property type="evidence" value="ECO:0007669"/>
    <property type="project" value="InterPro"/>
</dbReference>
<evidence type="ECO:0000313" key="2">
    <source>
        <dbReference type="EMBL" id="KAA5606229.1"/>
    </source>
</evidence>
<dbReference type="InterPro" id="IPR005074">
    <property type="entry name" value="Peptidase_C39"/>
</dbReference>
<dbReference type="AlphaFoldDB" id="A0A5M6IEN7"/>
<sequence>MIARSPDSTAPPPAETAGPSVNGCFLDRLLLIAADRGVAGDRDRLAEQFGITGDGFSLSTVLAVAEALELRARHARVRWEDLPAHTGHLPALLIFRDGATAILDALEDCGASAGPDGDSHRVLLRNEGPPDALTERHLALDATDLGLFWAGDVILPGDPAS</sequence>
<dbReference type="GO" id="GO:0006508">
    <property type="term" value="P:proteolysis"/>
    <property type="evidence" value="ECO:0007669"/>
    <property type="project" value="InterPro"/>
</dbReference>
<dbReference type="EMBL" id="VWPJ01000005">
    <property type="protein sequence ID" value="KAA5606229.1"/>
    <property type="molecule type" value="Genomic_DNA"/>
</dbReference>
<dbReference type="PROSITE" id="PS50990">
    <property type="entry name" value="PEPTIDASE_C39"/>
    <property type="match status" value="1"/>
</dbReference>
<dbReference type="OrthoDB" id="7361122at2"/>
<dbReference type="GO" id="GO:0016020">
    <property type="term" value="C:membrane"/>
    <property type="evidence" value="ECO:0007669"/>
    <property type="project" value="InterPro"/>
</dbReference>
<reference evidence="2 3" key="1">
    <citation type="submission" date="2019-09" db="EMBL/GenBank/DDBJ databases">
        <title>Genome sequence of Roseospira marina, one of the more divergent members of the non-sulfur purple photosynthetic bacterial family, the Rhodospirillaceae.</title>
        <authorList>
            <person name="Meyer T."/>
            <person name="Kyndt J."/>
        </authorList>
    </citation>
    <scope>NUCLEOTIDE SEQUENCE [LARGE SCALE GENOMIC DNA]</scope>
    <source>
        <strain evidence="2 3">DSM 15113</strain>
    </source>
</reference>
<protein>
    <recommendedName>
        <fullName evidence="1">Peptidase C39 domain-containing protein</fullName>
    </recommendedName>
</protein>
<evidence type="ECO:0000313" key="3">
    <source>
        <dbReference type="Proteomes" id="UP000324065"/>
    </source>
</evidence>
<dbReference type="Proteomes" id="UP000324065">
    <property type="component" value="Unassembled WGS sequence"/>
</dbReference>
<dbReference type="GO" id="GO:0008233">
    <property type="term" value="F:peptidase activity"/>
    <property type="evidence" value="ECO:0007669"/>
    <property type="project" value="InterPro"/>
</dbReference>
<gene>
    <name evidence="2" type="ORF">F1188_07350</name>
</gene>
<dbReference type="RefSeq" id="WP_150061752.1">
    <property type="nucleotide sequence ID" value="NZ_JACHII010000007.1"/>
</dbReference>
<comment type="caution">
    <text evidence="2">The sequence shown here is derived from an EMBL/GenBank/DDBJ whole genome shotgun (WGS) entry which is preliminary data.</text>
</comment>
<proteinExistence type="predicted"/>
<keyword evidence="3" id="KW-1185">Reference proteome</keyword>
<evidence type="ECO:0000259" key="1">
    <source>
        <dbReference type="PROSITE" id="PS50990"/>
    </source>
</evidence>
<feature type="domain" description="Peptidase C39" evidence="1">
    <location>
        <begin position="15"/>
        <end position="156"/>
    </location>
</feature>
<organism evidence="2 3">
    <name type="scientific">Roseospira marina</name>
    <dbReference type="NCBI Taxonomy" id="140057"/>
    <lineage>
        <taxon>Bacteria</taxon>
        <taxon>Pseudomonadati</taxon>
        <taxon>Pseudomonadota</taxon>
        <taxon>Alphaproteobacteria</taxon>
        <taxon>Rhodospirillales</taxon>
        <taxon>Rhodospirillaceae</taxon>
        <taxon>Roseospira</taxon>
    </lineage>
</organism>